<dbReference type="EMBL" id="JAIWYP010000008">
    <property type="protein sequence ID" value="KAH3786163.1"/>
    <property type="molecule type" value="Genomic_DNA"/>
</dbReference>
<dbReference type="AlphaFoldDB" id="A0A9D4EVL2"/>
<dbReference type="Proteomes" id="UP000828390">
    <property type="component" value="Unassembled WGS sequence"/>
</dbReference>
<organism evidence="1 2">
    <name type="scientific">Dreissena polymorpha</name>
    <name type="common">Zebra mussel</name>
    <name type="synonym">Mytilus polymorpha</name>
    <dbReference type="NCBI Taxonomy" id="45954"/>
    <lineage>
        <taxon>Eukaryota</taxon>
        <taxon>Metazoa</taxon>
        <taxon>Spiralia</taxon>
        <taxon>Lophotrochozoa</taxon>
        <taxon>Mollusca</taxon>
        <taxon>Bivalvia</taxon>
        <taxon>Autobranchia</taxon>
        <taxon>Heteroconchia</taxon>
        <taxon>Euheterodonta</taxon>
        <taxon>Imparidentia</taxon>
        <taxon>Neoheterodontei</taxon>
        <taxon>Myida</taxon>
        <taxon>Dreissenoidea</taxon>
        <taxon>Dreissenidae</taxon>
        <taxon>Dreissena</taxon>
    </lineage>
</organism>
<accession>A0A9D4EVL2</accession>
<evidence type="ECO:0000313" key="1">
    <source>
        <dbReference type="EMBL" id="KAH3786163.1"/>
    </source>
</evidence>
<evidence type="ECO:0008006" key="3">
    <source>
        <dbReference type="Google" id="ProtNLM"/>
    </source>
</evidence>
<comment type="caution">
    <text evidence="1">The sequence shown here is derived from an EMBL/GenBank/DDBJ whole genome shotgun (WGS) entry which is preliminary data.</text>
</comment>
<reference evidence="1" key="1">
    <citation type="journal article" date="2019" name="bioRxiv">
        <title>The Genome of the Zebra Mussel, Dreissena polymorpha: A Resource for Invasive Species Research.</title>
        <authorList>
            <person name="McCartney M.A."/>
            <person name="Auch B."/>
            <person name="Kono T."/>
            <person name="Mallez S."/>
            <person name="Zhang Y."/>
            <person name="Obille A."/>
            <person name="Becker A."/>
            <person name="Abrahante J.E."/>
            <person name="Garbe J."/>
            <person name="Badalamenti J.P."/>
            <person name="Herman A."/>
            <person name="Mangelson H."/>
            <person name="Liachko I."/>
            <person name="Sullivan S."/>
            <person name="Sone E.D."/>
            <person name="Koren S."/>
            <person name="Silverstein K.A.T."/>
            <person name="Beckman K.B."/>
            <person name="Gohl D.M."/>
        </authorList>
    </citation>
    <scope>NUCLEOTIDE SEQUENCE</scope>
    <source>
        <strain evidence="1">Duluth1</strain>
        <tissue evidence="1">Whole animal</tissue>
    </source>
</reference>
<protein>
    <recommendedName>
        <fullName evidence="3">Fungal N-terminal domain-containing protein</fullName>
    </recommendedName>
</protein>
<sequence>MADSLIIPVSLISGIVELSSSFLNIINGLNERNDVYDSINKLSTKISSTNEMLYQKLVIHSQWNKIEETRLEIQSSLLDLKRCLTASTSERLKYRNLFIKRTDKAISRVRFLASHLIDVVPGNSKSLLAMATEASRCNASGIDVMQAETMDLLSNGILVEMSLMRILDNFTLEQETLFWEHEINRVLSHFLSQHDACLLRQRSLVLEDLVSSVSASRLQNDNRKRYQWDWNDVFQIPKQIPKPFRHYIIDSDNVFITQGDATIKIITYGGSRKSHPYFAKSDLEKLVDSVIPGKDDAEDIATKVRTALMHTGVRFSAIIVFFNGQGIQPDIAIDTDTPALYVYTERSTYTYCMSTFCDINWDDWLGVNDRVSGYFTVYAVLDPTVYPVLDPILKGAPHPYNNENYHQGFVYDDAVACTNLLIVHLICILMVWCI</sequence>
<name>A0A9D4EVL2_DREPO</name>
<reference evidence="1" key="2">
    <citation type="submission" date="2020-11" db="EMBL/GenBank/DDBJ databases">
        <authorList>
            <person name="McCartney M.A."/>
            <person name="Auch B."/>
            <person name="Kono T."/>
            <person name="Mallez S."/>
            <person name="Becker A."/>
            <person name="Gohl D.M."/>
            <person name="Silverstein K.A.T."/>
            <person name="Koren S."/>
            <person name="Bechman K.B."/>
            <person name="Herman A."/>
            <person name="Abrahante J.E."/>
            <person name="Garbe J."/>
        </authorList>
    </citation>
    <scope>NUCLEOTIDE SEQUENCE</scope>
    <source>
        <strain evidence="1">Duluth1</strain>
        <tissue evidence="1">Whole animal</tissue>
    </source>
</reference>
<keyword evidence="2" id="KW-1185">Reference proteome</keyword>
<gene>
    <name evidence="1" type="ORF">DPMN_164266</name>
</gene>
<evidence type="ECO:0000313" key="2">
    <source>
        <dbReference type="Proteomes" id="UP000828390"/>
    </source>
</evidence>
<proteinExistence type="predicted"/>